<organism evidence="2 3">
    <name type="scientific">Lysobacter spongiicola DSM 21749</name>
    <dbReference type="NCBI Taxonomy" id="1122188"/>
    <lineage>
        <taxon>Bacteria</taxon>
        <taxon>Pseudomonadati</taxon>
        <taxon>Pseudomonadota</taxon>
        <taxon>Gammaproteobacteria</taxon>
        <taxon>Lysobacterales</taxon>
        <taxon>Lysobacteraceae</taxon>
        <taxon>Novilysobacter</taxon>
    </lineage>
</organism>
<name>A0A1T4MYU0_9GAMM</name>
<reference evidence="2 3" key="1">
    <citation type="submission" date="2017-02" db="EMBL/GenBank/DDBJ databases">
        <authorList>
            <person name="Peterson S.W."/>
        </authorList>
    </citation>
    <scope>NUCLEOTIDE SEQUENCE [LARGE SCALE GENOMIC DNA]</scope>
    <source>
        <strain evidence="2 3">DSM 21749</strain>
    </source>
</reference>
<dbReference type="AlphaFoldDB" id="A0A1T4MYU0"/>
<proteinExistence type="predicted"/>
<dbReference type="Proteomes" id="UP000190061">
    <property type="component" value="Unassembled WGS sequence"/>
</dbReference>
<keyword evidence="1" id="KW-0732">Signal</keyword>
<evidence type="ECO:0000256" key="1">
    <source>
        <dbReference type="SAM" id="SignalP"/>
    </source>
</evidence>
<dbReference type="STRING" id="1122188.SAMN02745674_00652"/>
<feature type="chain" id="PRO_5012391314" evidence="1">
    <location>
        <begin position="21"/>
        <end position="84"/>
    </location>
</feature>
<feature type="signal peptide" evidence="1">
    <location>
        <begin position="1"/>
        <end position="20"/>
    </location>
</feature>
<gene>
    <name evidence="2" type="ORF">SAMN02745674_00652</name>
</gene>
<keyword evidence="3" id="KW-1185">Reference proteome</keyword>
<dbReference type="RefSeq" id="WP_143814097.1">
    <property type="nucleotide sequence ID" value="NZ_FUXP01000001.1"/>
</dbReference>
<accession>A0A1T4MYU0</accession>
<evidence type="ECO:0000313" key="2">
    <source>
        <dbReference type="EMBL" id="SJZ72071.1"/>
    </source>
</evidence>
<dbReference type="EMBL" id="FUXP01000001">
    <property type="protein sequence ID" value="SJZ72071.1"/>
    <property type="molecule type" value="Genomic_DNA"/>
</dbReference>
<sequence>MKKIGTILALSLLASVPAFASDRDNERDEIVVSYDEARGEYVVIAGDKKDERDGKKGEKAEPPMNTSSDWWGSCNLVTGICYKN</sequence>
<evidence type="ECO:0000313" key="3">
    <source>
        <dbReference type="Proteomes" id="UP000190061"/>
    </source>
</evidence>
<protein>
    <submittedName>
        <fullName evidence="2">Uncharacterized protein</fullName>
    </submittedName>
</protein>